<evidence type="ECO:0000259" key="8">
    <source>
        <dbReference type="Pfam" id="PF06271"/>
    </source>
</evidence>
<dbReference type="PANTHER" id="PTHR36115:SF4">
    <property type="entry name" value="MEMBRANE PROTEIN"/>
    <property type="match status" value="1"/>
</dbReference>
<gene>
    <name evidence="9" type="ORF">AFR_41155</name>
</gene>
<evidence type="ECO:0000313" key="10">
    <source>
        <dbReference type="Proteomes" id="UP000017746"/>
    </source>
</evidence>
<reference evidence="9 10" key="1">
    <citation type="journal article" date="2014" name="J. Biotechnol.">
        <title>Complete genome sequence of the actinobacterium Actinoplanes friuliensis HAG 010964, producer of the lipopeptide antibiotic friulimycin.</title>
        <authorList>
            <person name="Ruckert C."/>
            <person name="Szczepanowski R."/>
            <person name="Albersmeier A."/>
            <person name="Goesmann A."/>
            <person name="Fischer N."/>
            <person name="Steinkamper A."/>
            <person name="Puhler A."/>
            <person name="Biener R."/>
            <person name="Schwartz D."/>
            <person name="Kalinowski J."/>
        </authorList>
    </citation>
    <scope>NUCLEOTIDE SEQUENCE [LARGE SCALE GENOMIC DNA]</scope>
    <source>
        <strain evidence="9 10">DSM 7358</strain>
    </source>
</reference>
<dbReference type="InterPro" id="IPR010432">
    <property type="entry name" value="RDD"/>
</dbReference>
<evidence type="ECO:0000256" key="1">
    <source>
        <dbReference type="ARBA" id="ARBA00004651"/>
    </source>
</evidence>
<feature type="domain" description="RDD" evidence="8">
    <location>
        <begin position="56"/>
        <end position="210"/>
    </location>
</feature>
<organism evidence="9 10">
    <name type="scientific">Actinoplanes friuliensis DSM 7358</name>
    <dbReference type="NCBI Taxonomy" id="1246995"/>
    <lineage>
        <taxon>Bacteria</taxon>
        <taxon>Bacillati</taxon>
        <taxon>Actinomycetota</taxon>
        <taxon>Actinomycetes</taxon>
        <taxon>Micromonosporales</taxon>
        <taxon>Micromonosporaceae</taxon>
        <taxon>Actinoplanes</taxon>
    </lineage>
</organism>
<feature type="region of interest" description="Disordered" evidence="6">
    <location>
        <begin position="1"/>
        <end position="21"/>
    </location>
</feature>
<dbReference type="HOGENOM" id="CLU_079635_2_0_11"/>
<dbReference type="EMBL" id="CP006272">
    <property type="protein sequence ID" value="AGZ46485.1"/>
    <property type="molecule type" value="Genomic_DNA"/>
</dbReference>
<name>U5WEL3_9ACTN</name>
<keyword evidence="10" id="KW-1185">Reference proteome</keyword>
<protein>
    <submittedName>
        <fullName evidence="9">RDD domain-containing protein</fullName>
    </submittedName>
</protein>
<proteinExistence type="predicted"/>
<keyword evidence="2" id="KW-1003">Cell membrane</keyword>
<dbReference type="PATRIC" id="fig|1246995.3.peg.8330"/>
<dbReference type="GO" id="GO:0005886">
    <property type="term" value="C:plasma membrane"/>
    <property type="evidence" value="ECO:0007669"/>
    <property type="project" value="UniProtKB-SubCell"/>
</dbReference>
<feature type="transmembrane region" description="Helical" evidence="7">
    <location>
        <begin position="70"/>
        <end position="92"/>
    </location>
</feature>
<evidence type="ECO:0000256" key="5">
    <source>
        <dbReference type="ARBA" id="ARBA00023136"/>
    </source>
</evidence>
<dbReference type="Pfam" id="PF06271">
    <property type="entry name" value="RDD"/>
    <property type="match status" value="1"/>
</dbReference>
<feature type="transmembrane region" description="Helical" evidence="7">
    <location>
        <begin position="112"/>
        <end position="134"/>
    </location>
</feature>
<dbReference type="KEGG" id="afs:AFR_41155"/>
<keyword evidence="4 7" id="KW-1133">Transmembrane helix</keyword>
<dbReference type="Proteomes" id="UP000017746">
    <property type="component" value="Chromosome"/>
</dbReference>
<evidence type="ECO:0000256" key="2">
    <source>
        <dbReference type="ARBA" id="ARBA00022475"/>
    </source>
</evidence>
<dbReference type="AlphaFoldDB" id="U5WEL3"/>
<feature type="compositionally biased region" description="Pro residues" evidence="6">
    <location>
        <begin position="1"/>
        <end position="15"/>
    </location>
</feature>
<keyword evidence="5 7" id="KW-0472">Membrane</keyword>
<evidence type="ECO:0000313" key="9">
    <source>
        <dbReference type="EMBL" id="AGZ46485.1"/>
    </source>
</evidence>
<comment type="subcellular location">
    <subcellularLocation>
        <location evidence="1">Cell membrane</location>
        <topology evidence="1">Multi-pass membrane protein</topology>
    </subcellularLocation>
</comment>
<sequence length="218" mass="23629">MPGGPMPGGPVPGGPAPAFGGPMPGGPAPAYYGPPPPGYGWRPPPVPVAPDGRPLADFGIRLLSHLIDGAIVGGIATVVFLPVMFIFVFNVMPDFPSAADPSYTPTFDPAEFFIPFLLLELGFFVLLFVAYYVYYVEMMYRSGQTVGKKLMKIKVVPLEPGAVLTRGIAAKRYLIEFVVGIIVPFFTYLDGLWQLWDKPYQQTLHDKVAKTVVVKVAP</sequence>
<evidence type="ECO:0000256" key="4">
    <source>
        <dbReference type="ARBA" id="ARBA00022989"/>
    </source>
</evidence>
<accession>U5WEL3</accession>
<dbReference type="STRING" id="1246995.AFR_41155"/>
<feature type="transmembrane region" description="Helical" evidence="7">
    <location>
        <begin position="173"/>
        <end position="196"/>
    </location>
</feature>
<dbReference type="InterPro" id="IPR051791">
    <property type="entry name" value="Pra-immunoreactive"/>
</dbReference>
<dbReference type="PANTHER" id="PTHR36115">
    <property type="entry name" value="PROLINE-RICH ANTIGEN HOMOLOG-RELATED"/>
    <property type="match status" value="1"/>
</dbReference>
<evidence type="ECO:0000256" key="7">
    <source>
        <dbReference type="SAM" id="Phobius"/>
    </source>
</evidence>
<evidence type="ECO:0000256" key="6">
    <source>
        <dbReference type="SAM" id="MobiDB-lite"/>
    </source>
</evidence>
<keyword evidence="3 7" id="KW-0812">Transmembrane</keyword>
<evidence type="ECO:0000256" key="3">
    <source>
        <dbReference type="ARBA" id="ARBA00022692"/>
    </source>
</evidence>
<dbReference type="eggNOG" id="COG1714">
    <property type="taxonomic scope" value="Bacteria"/>
</dbReference>